<evidence type="ECO:0000256" key="1">
    <source>
        <dbReference type="SAM" id="Phobius"/>
    </source>
</evidence>
<accession>A0A931NIE9</accession>
<feature type="transmembrane region" description="Helical" evidence="1">
    <location>
        <begin position="84"/>
        <end position="103"/>
    </location>
</feature>
<name>A0A931NIE9_9BURK</name>
<feature type="transmembrane region" description="Helical" evidence="1">
    <location>
        <begin position="50"/>
        <end position="72"/>
    </location>
</feature>
<dbReference type="Proteomes" id="UP000613266">
    <property type="component" value="Unassembled WGS sequence"/>
</dbReference>
<sequence>MKVLRPGLAAALGFTAAALFFVGLIFRFAVYSRLYIGPNDPYGISDVIELILGVLLLLVLAVSVVAAFALAMQGSPENRKASKWLALTCAVLILLLQPLHHLAARFSL</sequence>
<protein>
    <submittedName>
        <fullName evidence="2">Uncharacterized protein</fullName>
    </submittedName>
</protein>
<dbReference type="AlphaFoldDB" id="A0A931NIE9"/>
<reference evidence="2" key="1">
    <citation type="submission" date="2020-12" db="EMBL/GenBank/DDBJ databases">
        <title>The genome sequence of Inhella sp. 1Y17.</title>
        <authorList>
            <person name="Liu Y."/>
        </authorList>
    </citation>
    <scope>NUCLEOTIDE SEQUENCE</scope>
    <source>
        <strain evidence="2">1Y17</strain>
    </source>
</reference>
<gene>
    <name evidence="2" type="ORF">I7X39_17950</name>
</gene>
<dbReference type="EMBL" id="JAEDAK010000015">
    <property type="protein sequence ID" value="MBH9578778.1"/>
    <property type="molecule type" value="Genomic_DNA"/>
</dbReference>
<proteinExistence type="predicted"/>
<keyword evidence="1" id="KW-0812">Transmembrane</keyword>
<keyword evidence="1" id="KW-0472">Membrane</keyword>
<evidence type="ECO:0000313" key="2">
    <source>
        <dbReference type="EMBL" id="MBH9578778.1"/>
    </source>
</evidence>
<keyword evidence="1" id="KW-1133">Transmembrane helix</keyword>
<feature type="transmembrane region" description="Helical" evidence="1">
    <location>
        <begin position="7"/>
        <end position="30"/>
    </location>
</feature>
<organism evidence="2 3">
    <name type="scientific">Inhella proteolytica</name>
    <dbReference type="NCBI Taxonomy" id="2795029"/>
    <lineage>
        <taxon>Bacteria</taxon>
        <taxon>Pseudomonadati</taxon>
        <taxon>Pseudomonadota</taxon>
        <taxon>Betaproteobacteria</taxon>
        <taxon>Burkholderiales</taxon>
        <taxon>Sphaerotilaceae</taxon>
        <taxon>Inhella</taxon>
    </lineage>
</organism>
<evidence type="ECO:0000313" key="3">
    <source>
        <dbReference type="Proteomes" id="UP000613266"/>
    </source>
</evidence>
<comment type="caution">
    <text evidence="2">The sequence shown here is derived from an EMBL/GenBank/DDBJ whole genome shotgun (WGS) entry which is preliminary data.</text>
</comment>
<keyword evidence="3" id="KW-1185">Reference proteome</keyword>